<dbReference type="InterPro" id="IPR036942">
    <property type="entry name" value="Beta-barrel_TonB_sf"/>
</dbReference>
<comment type="subcellular location">
    <subcellularLocation>
        <location evidence="1">Cell outer membrane</location>
        <topology evidence="1">Multi-pass membrane protein</topology>
    </subcellularLocation>
</comment>
<dbReference type="Proteomes" id="UP001162881">
    <property type="component" value="Unassembled WGS sequence"/>
</dbReference>
<evidence type="ECO:0000256" key="4">
    <source>
        <dbReference type="ARBA" id="ARBA00022692"/>
    </source>
</evidence>
<evidence type="ECO:0000256" key="3">
    <source>
        <dbReference type="ARBA" id="ARBA00022452"/>
    </source>
</evidence>
<evidence type="ECO:0000259" key="7">
    <source>
        <dbReference type="Pfam" id="PF07715"/>
    </source>
</evidence>
<keyword evidence="2" id="KW-0813">Transport</keyword>
<dbReference type="Pfam" id="PF07715">
    <property type="entry name" value="Plug"/>
    <property type="match status" value="1"/>
</dbReference>
<dbReference type="PANTHER" id="PTHR30069">
    <property type="entry name" value="TONB-DEPENDENT OUTER MEMBRANE RECEPTOR"/>
    <property type="match status" value="1"/>
</dbReference>
<dbReference type="PANTHER" id="PTHR30069:SF37">
    <property type="entry name" value="FERRIC VIBRIOBACTIN RECEPTOR VIUA"/>
    <property type="match status" value="1"/>
</dbReference>
<sequence>TAAPPSLGEVARRVPGVMSQPAGAGQTAILVRGIGLVGDTTTAVYFADVPIAGPSGTGSDGARTSSDIALIDVAGISVARNARGTEHGVGALAGEIAVSPTAARIGVSEASASLAAGLQEGGAPSLAASGMGNLPLGPSAALRLVGYAQHSGGYVDNVRTAQRNVNASTTRGLRAALAWEPDALTTTDTLVIWQERRIGDSSVWSRDLGAYRTDRYFSAPTRHDFGLARLRVDRALGAVTLTSVSAAYLWNIDRRYDRTRVTQLQATDPEGCMRYFALETTACDTAQAETFESYVLGLTPTLLHVPIRSQRQIQEVRLHAERSTGLSWVLGAVIDRRHEALRSALSSVSLPDLTPQTYFGVRSLAVTRAQKAAFANASYRDSAGLRLAAGLRIESYSLVSQGDVEVPNVISGSIDSWPRTVRRSHGWQGSVHADVPIADHLDLHTQLSRTDRPGGVNTAPALVTGHFTYDGDTLWGIETGLRWSLDQRLDLSLTAFLNDWRDMQFRAFSDNRSFAYLVNIGNAALQGAEASARLHAGRLRAGLDVSYIDARLNRVTDAAALAGDARADDRLPFVPSLRANARVSRRFVLGDTRSLRLAAEWEVQSGFESTFRRDDPNRARTRAHQLANLDLVYASPLGELALSVKNLFDSTAILRMVSNGYGADQTLSAGPREWVLSLSRPF</sequence>
<dbReference type="RefSeq" id="WP_244024456.1">
    <property type="nucleotide sequence ID" value="NZ_JALHLF010000205.1"/>
</dbReference>
<comment type="caution">
    <text evidence="8">The sequence shown here is derived from an EMBL/GenBank/DDBJ whole genome shotgun (WGS) entry which is preliminary data.</text>
</comment>
<dbReference type="EMBL" id="JALHLF010000205">
    <property type="protein sequence ID" value="MCJ2185054.1"/>
    <property type="molecule type" value="Genomic_DNA"/>
</dbReference>
<evidence type="ECO:0000256" key="5">
    <source>
        <dbReference type="ARBA" id="ARBA00023136"/>
    </source>
</evidence>
<keyword evidence="5" id="KW-0472">Membrane</keyword>
<dbReference type="InterPro" id="IPR012910">
    <property type="entry name" value="Plug_dom"/>
</dbReference>
<evidence type="ECO:0000313" key="8">
    <source>
        <dbReference type="EMBL" id="MCJ2185054.1"/>
    </source>
</evidence>
<reference evidence="8" key="1">
    <citation type="submission" date="2022-03" db="EMBL/GenBank/DDBJ databases">
        <title>Identification of a novel bacterium isolated from mangrove sediments.</title>
        <authorList>
            <person name="Pan X."/>
        </authorList>
    </citation>
    <scope>NUCLEOTIDE SEQUENCE</scope>
    <source>
        <strain evidence="8">B1949</strain>
    </source>
</reference>
<organism evidence="8 9">
    <name type="scientific">Novosphingobium organovorum</name>
    <dbReference type="NCBI Taxonomy" id="2930092"/>
    <lineage>
        <taxon>Bacteria</taxon>
        <taxon>Pseudomonadati</taxon>
        <taxon>Pseudomonadota</taxon>
        <taxon>Alphaproteobacteria</taxon>
        <taxon>Sphingomonadales</taxon>
        <taxon>Sphingomonadaceae</taxon>
        <taxon>Novosphingobium</taxon>
    </lineage>
</organism>
<keyword evidence="9" id="KW-1185">Reference proteome</keyword>
<dbReference type="Gene3D" id="2.40.170.20">
    <property type="entry name" value="TonB-dependent receptor, beta-barrel domain"/>
    <property type="match status" value="1"/>
</dbReference>
<gene>
    <name evidence="8" type="ORF">MTR62_20540</name>
</gene>
<dbReference type="InterPro" id="IPR039426">
    <property type="entry name" value="TonB-dep_rcpt-like"/>
</dbReference>
<keyword evidence="6" id="KW-0998">Cell outer membrane</keyword>
<protein>
    <submittedName>
        <fullName evidence="8">TonB-dependent receptor</fullName>
    </submittedName>
</protein>
<proteinExistence type="predicted"/>
<name>A0ABT0BJZ9_9SPHN</name>
<keyword evidence="8" id="KW-0675">Receptor</keyword>
<evidence type="ECO:0000313" key="9">
    <source>
        <dbReference type="Proteomes" id="UP001162881"/>
    </source>
</evidence>
<feature type="domain" description="TonB-dependent receptor plug" evidence="7">
    <location>
        <begin position="6"/>
        <end position="94"/>
    </location>
</feature>
<evidence type="ECO:0000256" key="6">
    <source>
        <dbReference type="ARBA" id="ARBA00023237"/>
    </source>
</evidence>
<keyword evidence="3" id="KW-1134">Transmembrane beta strand</keyword>
<evidence type="ECO:0000256" key="1">
    <source>
        <dbReference type="ARBA" id="ARBA00004571"/>
    </source>
</evidence>
<accession>A0ABT0BJZ9</accession>
<keyword evidence="4" id="KW-0812">Transmembrane</keyword>
<evidence type="ECO:0000256" key="2">
    <source>
        <dbReference type="ARBA" id="ARBA00022448"/>
    </source>
</evidence>
<feature type="non-terminal residue" evidence="8">
    <location>
        <position position="1"/>
    </location>
</feature>
<dbReference type="SUPFAM" id="SSF56935">
    <property type="entry name" value="Porins"/>
    <property type="match status" value="1"/>
</dbReference>